<dbReference type="Gene3D" id="1.10.10.830">
    <property type="entry name" value="Ile-tRNA synthetase CP2 domain-like"/>
    <property type="match status" value="1"/>
</dbReference>
<dbReference type="CDD" id="cd00818">
    <property type="entry name" value="IleRS_core"/>
    <property type="match status" value="1"/>
</dbReference>
<dbReference type="PANTHER" id="PTHR42765:SF1">
    <property type="entry name" value="ISOLEUCINE--TRNA LIGASE, MITOCHONDRIAL"/>
    <property type="match status" value="1"/>
</dbReference>
<dbReference type="InterPro" id="IPR009008">
    <property type="entry name" value="Val/Leu/Ile-tRNA-synth_edit"/>
</dbReference>
<proteinExistence type="inferred from homology"/>
<keyword evidence="4 9" id="KW-0547">Nucleotide-binding</keyword>
<dbReference type="PANTHER" id="PTHR42765">
    <property type="entry name" value="SOLEUCYL-TRNA SYNTHETASE"/>
    <property type="match status" value="1"/>
</dbReference>
<dbReference type="SUPFAM" id="SSF52374">
    <property type="entry name" value="Nucleotidylyl transferase"/>
    <property type="match status" value="1"/>
</dbReference>
<dbReference type="InterPro" id="IPR014729">
    <property type="entry name" value="Rossmann-like_a/b/a_fold"/>
</dbReference>
<evidence type="ECO:0000259" key="11">
    <source>
        <dbReference type="Pfam" id="PF08264"/>
    </source>
</evidence>
<dbReference type="PROSITE" id="PS00178">
    <property type="entry name" value="AA_TRNA_LIGASE_I"/>
    <property type="match status" value="1"/>
</dbReference>
<dbReference type="Gene3D" id="3.40.50.620">
    <property type="entry name" value="HUPs"/>
    <property type="match status" value="2"/>
</dbReference>
<evidence type="ECO:0000256" key="4">
    <source>
        <dbReference type="ARBA" id="ARBA00022741"/>
    </source>
</evidence>
<dbReference type="CDD" id="cd07960">
    <property type="entry name" value="Anticodon_Ia_Ile_BEm"/>
    <property type="match status" value="1"/>
</dbReference>
<dbReference type="GO" id="GO:0005739">
    <property type="term" value="C:mitochondrion"/>
    <property type="evidence" value="ECO:0007669"/>
    <property type="project" value="TreeGrafter"/>
</dbReference>
<sequence>MVKPSLKLGSGHSYQKTLLLPKTKFANRSNLQKSLTQLIPQASQEVYDAQLREFKQKLNEIIPEKRTDFVKQNLFVLHDGPPYANGDLHLGHALNKILKDITNRYQLLKGKYIYYKPGWDCHGLPIELKALQTLSRSKLESISASKVRSLAARHATKTMNSQQKTFEQFGLLMNKDDYYMTLHKSYEINQLGIFKSMLQRGLIKRQYKPVYWGTETKTALAEGELEYNESHRSTAAYIGFPMRKESIQTFMQRLGLERNMPTKCLIWTSMAWTVFANEAICYNRKFQYALVSHKGEDYIVEAKLLSQTPEVQNGDLIATFSGSMLDGLFYSSPLDRTEIFKPLLHGEHVTDSSGTGLVHSAPGHGQDDYFVGIENKLPITSIVDHEGRYKVEAIREEFHEALTDPSFGKGREVLSADTTTQILEILHKKNLLLKSHDYVHSYPYDWRSKKPVVIRATLQWFAGLDSVKPLALQSIDNVQFFPQRGSKRLSSFVKGRSEWCISRQRSWGVPIPVFYKKENPDEMLMNEKTIDHILKVFEEKGSDSWFSDNQTDMESWLPEEYHEVAHLYCRGQDTLDVWFDSGSSWKVIEDFYSKELNLPTLPEPLTNMYLEGSDQHRGWFQSSLLTKVASAEKPSSPYGIVLTHGFTLDENGIKMSKSIGNIISPDSVLAGNDQLNLPPLGVDGLRFLVAQSDFTSDITVGPTVMRHVSEALKKLRLTFKFLLGNLQESSHPAELLEIDNLRPIDQYILCTLQTLTKECQEHYESYAFSKVLTAVLYHMNNHLSSFYFDCIKDSLYSDATPALKRKQIQTTLLYILDIYRGIMAPITPLLVQEAWNCLPKQWLPALENCHSASSSRSPMRRPWMLFDLQNIQEKISSFEGAHMLILKAYRAEFHKLADVTKSVETKVNLILKDNEKPPFTEEEIGDILQVSGVHFGKIVEKESGSSITLSNGQQIHLEVEKSDLHKCPRCWKHSSSERDTLCPRCSNAVT</sequence>
<dbReference type="NCBIfam" id="TIGR00392">
    <property type="entry name" value="ileS"/>
    <property type="match status" value="1"/>
</dbReference>
<dbReference type="GO" id="GO:0032543">
    <property type="term" value="P:mitochondrial translation"/>
    <property type="evidence" value="ECO:0007669"/>
    <property type="project" value="TreeGrafter"/>
</dbReference>
<keyword evidence="13" id="KW-1185">Reference proteome</keyword>
<evidence type="ECO:0000256" key="3">
    <source>
        <dbReference type="ARBA" id="ARBA00022598"/>
    </source>
</evidence>
<dbReference type="InterPro" id="IPR050081">
    <property type="entry name" value="Ile-tRNA_ligase"/>
</dbReference>
<evidence type="ECO:0000256" key="6">
    <source>
        <dbReference type="ARBA" id="ARBA00022917"/>
    </source>
</evidence>
<keyword evidence="7 9" id="KW-0030">Aminoacyl-tRNA synthetase</keyword>
<dbReference type="PRINTS" id="PR00984">
    <property type="entry name" value="TRNASYNTHILE"/>
</dbReference>
<dbReference type="Pfam" id="PF00133">
    <property type="entry name" value="tRNA-synt_1"/>
    <property type="match status" value="1"/>
</dbReference>
<evidence type="ECO:0000256" key="8">
    <source>
        <dbReference type="ARBA" id="ARBA00032665"/>
    </source>
</evidence>
<dbReference type="STRING" id="1230905.A0A1G4KDW3"/>
<comment type="similarity">
    <text evidence="1 9">Belongs to the class-I aminoacyl-tRNA synthetase family.</text>
</comment>
<keyword evidence="6 9" id="KW-0648">Protein biosynthesis</keyword>
<dbReference type="GO" id="GO:0000049">
    <property type="term" value="F:tRNA binding"/>
    <property type="evidence" value="ECO:0007669"/>
    <property type="project" value="InterPro"/>
</dbReference>
<reference evidence="13" key="1">
    <citation type="submission" date="2016-03" db="EMBL/GenBank/DDBJ databases">
        <authorList>
            <person name="Devillers H."/>
        </authorList>
    </citation>
    <scope>NUCLEOTIDE SEQUENCE [LARGE SCALE GENOMIC DNA]</scope>
</reference>
<name>A0A1G4KDW3_9SACH</name>
<evidence type="ECO:0000259" key="10">
    <source>
        <dbReference type="Pfam" id="PF00133"/>
    </source>
</evidence>
<dbReference type="Pfam" id="PF08264">
    <property type="entry name" value="Anticodon_1"/>
    <property type="match status" value="1"/>
</dbReference>
<dbReference type="GO" id="GO:0005524">
    <property type="term" value="F:ATP binding"/>
    <property type="evidence" value="ECO:0007669"/>
    <property type="project" value="UniProtKB-KW"/>
</dbReference>
<dbReference type="Proteomes" id="UP000191024">
    <property type="component" value="Chromosome H"/>
</dbReference>
<dbReference type="OrthoDB" id="10264412at2759"/>
<dbReference type="InterPro" id="IPR033708">
    <property type="entry name" value="Anticodon_Ile_BEm"/>
</dbReference>
<dbReference type="EC" id="6.1.1.5" evidence="2"/>
<dbReference type="InterPro" id="IPR009080">
    <property type="entry name" value="tRNAsynth_Ia_anticodon-bd"/>
</dbReference>
<evidence type="ECO:0000256" key="1">
    <source>
        <dbReference type="ARBA" id="ARBA00005594"/>
    </source>
</evidence>
<dbReference type="GO" id="GO:0004822">
    <property type="term" value="F:isoleucine-tRNA ligase activity"/>
    <property type="evidence" value="ECO:0007669"/>
    <property type="project" value="UniProtKB-EC"/>
</dbReference>
<evidence type="ECO:0000313" key="12">
    <source>
        <dbReference type="EMBL" id="SCV02704.1"/>
    </source>
</evidence>
<keyword evidence="3 9" id="KW-0436">Ligase</keyword>
<evidence type="ECO:0000256" key="9">
    <source>
        <dbReference type="RuleBase" id="RU363035"/>
    </source>
</evidence>
<dbReference type="InterPro" id="IPR001412">
    <property type="entry name" value="aa-tRNA-synth_I_CS"/>
</dbReference>
<evidence type="ECO:0000313" key="13">
    <source>
        <dbReference type="Proteomes" id="UP000191024"/>
    </source>
</evidence>
<dbReference type="InterPro" id="IPR013155">
    <property type="entry name" value="M/V/L/I-tRNA-synth_anticd-bd"/>
</dbReference>
<accession>A0A1G4KDW3</accession>
<dbReference type="Gene3D" id="3.90.740.10">
    <property type="entry name" value="Valyl/Leucyl/Isoleucyl-tRNA synthetase, editing domain"/>
    <property type="match status" value="1"/>
</dbReference>
<feature type="domain" description="Aminoacyl-tRNA synthetase class Ia" evidence="10">
    <location>
        <begin position="71"/>
        <end position="699"/>
    </location>
</feature>
<gene>
    <name evidence="12" type="ORF">LAMI_0H02146G</name>
</gene>
<dbReference type="InterPro" id="IPR002300">
    <property type="entry name" value="aa-tRNA-synth_Ia"/>
</dbReference>
<dbReference type="GO" id="GO:0002161">
    <property type="term" value="F:aminoacyl-tRNA deacylase activity"/>
    <property type="evidence" value="ECO:0007669"/>
    <property type="project" value="InterPro"/>
</dbReference>
<protein>
    <recommendedName>
        <fullName evidence="2">isoleucine--tRNA ligase</fullName>
        <ecNumber evidence="2">6.1.1.5</ecNumber>
    </recommendedName>
    <alternativeName>
        <fullName evidence="8">Isoleucyl-tRNA synthetase</fullName>
    </alternativeName>
</protein>
<evidence type="ECO:0000256" key="7">
    <source>
        <dbReference type="ARBA" id="ARBA00023146"/>
    </source>
</evidence>
<dbReference type="GO" id="GO:0006428">
    <property type="term" value="P:isoleucyl-tRNA aminoacylation"/>
    <property type="evidence" value="ECO:0007669"/>
    <property type="project" value="InterPro"/>
</dbReference>
<evidence type="ECO:0000256" key="5">
    <source>
        <dbReference type="ARBA" id="ARBA00022840"/>
    </source>
</evidence>
<organism evidence="12 13">
    <name type="scientific">Lachancea mirantina</name>
    <dbReference type="NCBI Taxonomy" id="1230905"/>
    <lineage>
        <taxon>Eukaryota</taxon>
        <taxon>Fungi</taxon>
        <taxon>Dikarya</taxon>
        <taxon>Ascomycota</taxon>
        <taxon>Saccharomycotina</taxon>
        <taxon>Saccharomycetes</taxon>
        <taxon>Saccharomycetales</taxon>
        <taxon>Saccharomycetaceae</taxon>
        <taxon>Lachancea</taxon>
    </lineage>
</organism>
<dbReference type="EMBL" id="LT598468">
    <property type="protein sequence ID" value="SCV02704.1"/>
    <property type="molecule type" value="Genomic_DNA"/>
</dbReference>
<dbReference type="AlphaFoldDB" id="A0A1G4KDW3"/>
<dbReference type="Gene3D" id="1.10.730.20">
    <property type="match status" value="1"/>
</dbReference>
<dbReference type="InterPro" id="IPR002301">
    <property type="entry name" value="Ile-tRNA-ligase"/>
</dbReference>
<dbReference type="SUPFAM" id="SSF47323">
    <property type="entry name" value="Anticodon-binding domain of a subclass of class I aminoacyl-tRNA synthetases"/>
    <property type="match status" value="1"/>
</dbReference>
<feature type="domain" description="Methionyl/Valyl/Leucyl/Isoleucyl-tRNA synthetase anticodon-binding" evidence="11">
    <location>
        <begin position="745"/>
        <end position="874"/>
    </location>
</feature>
<keyword evidence="5 9" id="KW-0067">ATP-binding</keyword>
<evidence type="ECO:0000256" key="2">
    <source>
        <dbReference type="ARBA" id="ARBA00013165"/>
    </source>
</evidence>
<dbReference type="SUPFAM" id="SSF50677">
    <property type="entry name" value="ValRS/IleRS/LeuRS editing domain"/>
    <property type="match status" value="1"/>
</dbReference>